<gene>
    <name evidence="1" type="ORF">HKX39_05010</name>
</gene>
<reference evidence="1 2" key="1">
    <citation type="submission" date="2020-05" db="EMBL/GenBank/DDBJ databases">
        <authorList>
            <person name="Niu N."/>
        </authorList>
    </citation>
    <scope>NUCLEOTIDE SEQUENCE [LARGE SCALE GENOMIC DNA]</scope>
    <source>
        <strain evidence="1 2">3340-03</strain>
    </source>
</reference>
<comment type="caution">
    <text evidence="1">The sequence shown here is derived from an EMBL/GenBank/DDBJ whole genome shotgun (WGS) entry which is preliminary data.</text>
</comment>
<sequence>MAWLVRQSTTPTLTWLGNVRMPNNYAGKAVVAGADVSIKHYHSLVMNNIVFVLFFL</sequence>
<keyword evidence="2" id="KW-1185">Reference proteome</keyword>
<dbReference type="EMBL" id="JABGBN010000002">
    <property type="protein sequence ID" value="NOL51534.1"/>
    <property type="molecule type" value="Genomic_DNA"/>
</dbReference>
<evidence type="ECO:0000313" key="2">
    <source>
        <dbReference type="Proteomes" id="UP000537862"/>
    </source>
</evidence>
<evidence type="ECO:0000313" key="1">
    <source>
        <dbReference type="EMBL" id="NOL51534.1"/>
    </source>
</evidence>
<name>A0A849P5A9_9BURK</name>
<proteinExistence type="predicted"/>
<protein>
    <submittedName>
        <fullName evidence="1">Uncharacterized protein</fullName>
    </submittedName>
</protein>
<organism evidence="1 2">
    <name type="scientific">Pelistega suis</name>
    <dbReference type="NCBI Taxonomy" id="1631957"/>
    <lineage>
        <taxon>Bacteria</taxon>
        <taxon>Pseudomonadati</taxon>
        <taxon>Pseudomonadota</taxon>
        <taxon>Betaproteobacteria</taxon>
        <taxon>Burkholderiales</taxon>
        <taxon>Alcaligenaceae</taxon>
        <taxon>Pelistega</taxon>
    </lineage>
</organism>
<accession>A0A849P5A9</accession>
<dbReference type="RefSeq" id="WP_171680202.1">
    <property type="nucleotide sequence ID" value="NZ_JABGBN010000002.1"/>
</dbReference>
<dbReference type="AlphaFoldDB" id="A0A849P5A9"/>
<dbReference type="Proteomes" id="UP000537862">
    <property type="component" value="Unassembled WGS sequence"/>
</dbReference>